<evidence type="ECO:0000256" key="1">
    <source>
        <dbReference type="SAM" id="SignalP"/>
    </source>
</evidence>
<name>A0AB94IY11_9BACT</name>
<reference evidence="3" key="1">
    <citation type="submission" date="2010-03" db="EMBL/GenBank/DDBJ databases">
        <title>The genome sequence of Synergistetes sp. SGP1.</title>
        <authorList>
            <consortium name="metaHIT consortium -- http://www.metahit.eu/"/>
            <person name="Pajon A."/>
            <person name="Turner K."/>
            <person name="Parkhill J."/>
            <person name="Wade W."/>
            <person name="Vartoukian S."/>
        </authorList>
    </citation>
    <scope>NUCLEOTIDE SEQUENCE [LARGE SCALE GENOMIC DNA]</scope>
    <source>
        <strain evidence="3">SGP1</strain>
    </source>
</reference>
<sequence>MRAKGMKIALLSAALATASVRALVPYAPPAVINESDCPSAFAMDVRPRRNPGSVGSVTADGYPVLLRPSGAAWYVMPHGMPLPDPVVLRGYPGADFSPGPGPAAAPLPAPAY</sequence>
<keyword evidence="1" id="KW-0732">Signal</keyword>
<dbReference type="EMBL" id="FP929056">
    <property type="protein sequence ID" value="CBL28631.1"/>
    <property type="molecule type" value="Genomic_DNA"/>
</dbReference>
<proteinExistence type="predicted"/>
<keyword evidence="3" id="KW-1185">Reference proteome</keyword>
<organism evidence="2 3">
    <name type="scientific">Fretibacterium fastidiosum</name>
    <dbReference type="NCBI Taxonomy" id="651822"/>
    <lineage>
        <taxon>Bacteria</taxon>
        <taxon>Thermotogati</taxon>
        <taxon>Synergistota</taxon>
        <taxon>Synergistia</taxon>
        <taxon>Synergistales</taxon>
        <taxon>Aminobacteriaceae</taxon>
        <taxon>Fretibacterium</taxon>
    </lineage>
</organism>
<feature type="chain" id="PRO_5044503122" evidence="1">
    <location>
        <begin position="23"/>
        <end position="112"/>
    </location>
</feature>
<dbReference type="AlphaFoldDB" id="A0AB94IY11"/>
<evidence type="ECO:0000313" key="2">
    <source>
        <dbReference type="EMBL" id="CBL28631.1"/>
    </source>
</evidence>
<dbReference type="Proteomes" id="UP000008957">
    <property type="component" value="Chromosome"/>
</dbReference>
<reference evidence="2 3" key="2">
    <citation type="submission" date="2010-03" db="EMBL/GenBank/DDBJ databases">
        <authorList>
            <person name="Pajon A."/>
        </authorList>
    </citation>
    <scope>NUCLEOTIDE SEQUENCE [LARGE SCALE GENOMIC DNA]</scope>
    <source>
        <strain evidence="2 3">SGP1</strain>
    </source>
</reference>
<protein>
    <submittedName>
        <fullName evidence="2">Uncharacterized protein</fullName>
    </submittedName>
</protein>
<evidence type="ECO:0000313" key="3">
    <source>
        <dbReference type="Proteomes" id="UP000008957"/>
    </source>
</evidence>
<feature type="signal peptide" evidence="1">
    <location>
        <begin position="1"/>
        <end position="22"/>
    </location>
</feature>
<accession>A0AB94IY11</accession>
<dbReference type="KEGG" id="sbr:SY1_16740"/>
<gene>
    <name evidence="2" type="ORF">SY1_16740</name>
</gene>